<dbReference type="EMBL" id="JAINDJ010000005">
    <property type="protein sequence ID" value="KAG9446639.1"/>
    <property type="molecule type" value="Genomic_DNA"/>
</dbReference>
<protein>
    <recommendedName>
        <fullName evidence="3">F-box domain-containing protein</fullName>
    </recommendedName>
</protein>
<dbReference type="PROSITE" id="PS51257">
    <property type="entry name" value="PROKAR_LIPOPROTEIN"/>
    <property type="match status" value="1"/>
</dbReference>
<sequence length="328" mass="38012">MEEIPRRKRSRRRPRPRNWGTMNPSILACIFQKLVQISDLLLAVPHVCRGWRMAASRTSFFISESHDELNVDRYLHALSTRETAIYLNLLRMELNKTTTLQYRLDRLRFSQHLLLLPLDLILFIAQRTSYLKNLSLPLKNPMISLLAKTLPYWKNLRSFEATAFMSWSTSKTGTEEEALMISCIRLVSRHCKNLTHLGIHGIILDYKQVAQMILTCFPRITSLDFRSCFFSDLALDAILDGARNLKSINLMHAINCGDHERGDHMMMNKFVVVVKVLKERGAKDLKPETVTKLSALQNFTYCGGKTCACCSWFYKVDHFDLYDFIKLL</sequence>
<evidence type="ECO:0000313" key="1">
    <source>
        <dbReference type="EMBL" id="KAG9446639.1"/>
    </source>
</evidence>
<keyword evidence="2" id="KW-1185">Reference proteome</keyword>
<evidence type="ECO:0000313" key="2">
    <source>
        <dbReference type="Proteomes" id="UP000825729"/>
    </source>
</evidence>
<evidence type="ECO:0008006" key="3">
    <source>
        <dbReference type="Google" id="ProtNLM"/>
    </source>
</evidence>
<dbReference type="SUPFAM" id="SSF52047">
    <property type="entry name" value="RNI-like"/>
    <property type="match status" value="1"/>
</dbReference>
<dbReference type="Proteomes" id="UP000825729">
    <property type="component" value="Unassembled WGS sequence"/>
</dbReference>
<accession>A0AAV7EDB7</accession>
<dbReference type="AlphaFoldDB" id="A0AAV7EDB7"/>
<dbReference type="InterPro" id="IPR032675">
    <property type="entry name" value="LRR_dom_sf"/>
</dbReference>
<dbReference type="PANTHER" id="PTHR38926:SF5">
    <property type="entry name" value="F-BOX AND LEUCINE-RICH REPEAT PROTEIN 6"/>
    <property type="match status" value="1"/>
</dbReference>
<dbReference type="Gene3D" id="3.80.10.10">
    <property type="entry name" value="Ribonuclease Inhibitor"/>
    <property type="match status" value="1"/>
</dbReference>
<gene>
    <name evidence="1" type="ORF">H6P81_012767</name>
</gene>
<organism evidence="1 2">
    <name type="scientific">Aristolochia fimbriata</name>
    <name type="common">White veined hardy Dutchman's pipe vine</name>
    <dbReference type="NCBI Taxonomy" id="158543"/>
    <lineage>
        <taxon>Eukaryota</taxon>
        <taxon>Viridiplantae</taxon>
        <taxon>Streptophyta</taxon>
        <taxon>Embryophyta</taxon>
        <taxon>Tracheophyta</taxon>
        <taxon>Spermatophyta</taxon>
        <taxon>Magnoliopsida</taxon>
        <taxon>Magnoliidae</taxon>
        <taxon>Piperales</taxon>
        <taxon>Aristolochiaceae</taxon>
        <taxon>Aristolochia</taxon>
    </lineage>
</organism>
<comment type="caution">
    <text evidence="1">The sequence shown here is derived from an EMBL/GenBank/DDBJ whole genome shotgun (WGS) entry which is preliminary data.</text>
</comment>
<dbReference type="Gene3D" id="1.20.1280.50">
    <property type="match status" value="1"/>
</dbReference>
<reference evidence="1 2" key="1">
    <citation type="submission" date="2021-07" db="EMBL/GenBank/DDBJ databases">
        <title>The Aristolochia fimbriata genome: insights into angiosperm evolution, floral development and chemical biosynthesis.</title>
        <authorList>
            <person name="Jiao Y."/>
        </authorList>
    </citation>
    <scope>NUCLEOTIDE SEQUENCE [LARGE SCALE GENOMIC DNA]</scope>
    <source>
        <strain evidence="1">IBCAS-2021</strain>
        <tissue evidence="1">Leaf</tissue>
    </source>
</reference>
<dbReference type="PANTHER" id="PTHR38926">
    <property type="entry name" value="F-BOX DOMAIN CONTAINING PROTEIN, EXPRESSED"/>
    <property type="match status" value="1"/>
</dbReference>
<proteinExistence type="predicted"/>
<name>A0AAV7EDB7_ARIFI</name>